<evidence type="ECO:0000313" key="3">
    <source>
        <dbReference type="Proteomes" id="UP000095673"/>
    </source>
</evidence>
<evidence type="ECO:0008006" key="4">
    <source>
        <dbReference type="Google" id="ProtNLM"/>
    </source>
</evidence>
<dbReference type="Proteomes" id="UP000095673">
    <property type="component" value="Unassembled WGS sequence"/>
</dbReference>
<evidence type="ECO:0000313" key="2">
    <source>
        <dbReference type="EMBL" id="CUN05537.1"/>
    </source>
</evidence>
<keyword evidence="1" id="KW-0472">Membrane</keyword>
<gene>
    <name evidence="2" type="ORF">ERS852580_01777</name>
</gene>
<name>A0A173TTY7_9FIRM</name>
<proteinExistence type="predicted"/>
<dbReference type="RefSeq" id="WP_172704775.1">
    <property type="nucleotide sequence ID" value="NZ_CYXM01000007.1"/>
</dbReference>
<dbReference type="AlphaFoldDB" id="A0A173TTY7"/>
<dbReference type="NCBIfam" id="TIGR04370">
    <property type="entry name" value="glyco_rpt_poly"/>
    <property type="match status" value="1"/>
</dbReference>
<organism evidence="2 3">
    <name type="scientific">Agathobacter rectalis</name>
    <dbReference type="NCBI Taxonomy" id="39491"/>
    <lineage>
        <taxon>Bacteria</taxon>
        <taxon>Bacillati</taxon>
        <taxon>Bacillota</taxon>
        <taxon>Clostridia</taxon>
        <taxon>Lachnospirales</taxon>
        <taxon>Lachnospiraceae</taxon>
        <taxon>Agathobacter</taxon>
    </lineage>
</organism>
<dbReference type="EMBL" id="CYXM01000007">
    <property type="protein sequence ID" value="CUN05537.1"/>
    <property type="molecule type" value="Genomic_DNA"/>
</dbReference>
<accession>A0A173TTY7</accession>
<feature type="transmembrane region" description="Helical" evidence="1">
    <location>
        <begin position="261"/>
        <end position="282"/>
    </location>
</feature>
<protein>
    <recommendedName>
        <fullName evidence="4">Oligosaccharide repeat unit polymerase</fullName>
    </recommendedName>
</protein>
<keyword evidence="1" id="KW-0812">Transmembrane</keyword>
<feature type="transmembrane region" description="Helical" evidence="1">
    <location>
        <begin position="27"/>
        <end position="49"/>
    </location>
</feature>
<keyword evidence="1" id="KW-1133">Transmembrane helix</keyword>
<feature type="transmembrane region" description="Helical" evidence="1">
    <location>
        <begin position="393"/>
        <end position="420"/>
    </location>
</feature>
<evidence type="ECO:0000256" key="1">
    <source>
        <dbReference type="SAM" id="Phobius"/>
    </source>
</evidence>
<feature type="transmembrane region" description="Helical" evidence="1">
    <location>
        <begin position="201"/>
        <end position="217"/>
    </location>
</feature>
<feature type="transmembrane region" description="Helical" evidence="1">
    <location>
        <begin position="238"/>
        <end position="255"/>
    </location>
</feature>
<feature type="transmembrane region" description="Helical" evidence="1">
    <location>
        <begin position="156"/>
        <end position="175"/>
    </location>
</feature>
<feature type="transmembrane region" description="Helical" evidence="1">
    <location>
        <begin position="94"/>
        <end position="111"/>
    </location>
</feature>
<feature type="transmembrane region" description="Helical" evidence="1">
    <location>
        <begin position="55"/>
        <end position="73"/>
    </location>
</feature>
<feature type="transmembrane region" description="Helical" evidence="1">
    <location>
        <begin position="294"/>
        <end position="316"/>
    </location>
</feature>
<sequence length="436" mass="51156">MGLICACFIFLICYITFLIDRKKTNPVFLYSFFWGIMTFLSSLHLYSYYKVESSTYLLIFCGVFCFALGSLLGEKFCFSLKKQNVNYTLEVSEIRYIILIIVALFCLNLNFKLMGYSLKQGLSVERIYSVMAQANSNQVKDLQPLLGGVQEQLQQYLGYPLLYLIIAFSIARFVYTKKRKYLLVMVLFFLIKFLTDMRRTLLVNIAFFFVIYSILMNEALIEKIGKKVKQIYNNKIKMVLMILVIIIVFTIISILRKSGDGHYSLFYNFYSYYPGSINYLDYRIKNWKDMNMGYTYGFTSLRGVLAPFIAFLELIFKVSEPELFKNATDVVVSLHNITANISPTQRYNTYATVFYEFYADGGWVGIVIASLIFGYIAGVYYRRYKKDKSLRNIMNYGYFISMFILFSNIHINSIVIYYIWPLLMERFLYKKNKKDV</sequence>
<feature type="transmembrane region" description="Helical" evidence="1">
    <location>
        <begin position="362"/>
        <end position="381"/>
    </location>
</feature>
<reference evidence="2 3" key="1">
    <citation type="submission" date="2015-09" db="EMBL/GenBank/DDBJ databases">
        <authorList>
            <consortium name="Pathogen Informatics"/>
        </authorList>
    </citation>
    <scope>NUCLEOTIDE SEQUENCE [LARGE SCALE GENOMIC DNA]</scope>
    <source>
        <strain evidence="2 3">2789STDY5834968</strain>
    </source>
</reference>